<keyword evidence="2" id="KW-1185">Reference proteome</keyword>
<reference evidence="2" key="1">
    <citation type="submission" date="2017-08" db="EMBL/GenBank/DDBJ databases">
        <authorList>
            <person name="Varghese N."/>
            <person name="Submissions S."/>
        </authorList>
    </citation>
    <scope>NUCLEOTIDE SEQUENCE [LARGE SCALE GENOMIC DNA]</scope>
    <source>
        <strain evidence="2">JC23</strain>
    </source>
</reference>
<organism evidence="1 2">
    <name type="scientific">Ureibacillus acetophenoni</name>
    <dbReference type="NCBI Taxonomy" id="614649"/>
    <lineage>
        <taxon>Bacteria</taxon>
        <taxon>Bacillati</taxon>
        <taxon>Bacillota</taxon>
        <taxon>Bacilli</taxon>
        <taxon>Bacillales</taxon>
        <taxon>Caryophanaceae</taxon>
        <taxon>Ureibacillus</taxon>
    </lineage>
</organism>
<evidence type="ECO:0000313" key="1">
    <source>
        <dbReference type="EMBL" id="SOC40917.1"/>
    </source>
</evidence>
<evidence type="ECO:0000313" key="2">
    <source>
        <dbReference type="Proteomes" id="UP000219252"/>
    </source>
</evidence>
<proteinExistence type="predicted"/>
<dbReference type="Proteomes" id="UP000219252">
    <property type="component" value="Unassembled WGS sequence"/>
</dbReference>
<gene>
    <name evidence="1" type="ORF">SAMN05877842_10929</name>
</gene>
<accession>A0A285UGX1</accession>
<sequence length="84" mass="9844">MGDFRNLSGKFPSIVKFPVKKANISESFILCGISIYLWSQNFTHRMNKGRIYPYLVKSPKNRLNRGRNYPYLLKKGLNEVTFLK</sequence>
<dbReference type="AlphaFoldDB" id="A0A285UGX1"/>
<dbReference type="EMBL" id="OBQC01000009">
    <property type="protein sequence ID" value="SOC40917.1"/>
    <property type="molecule type" value="Genomic_DNA"/>
</dbReference>
<protein>
    <submittedName>
        <fullName evidence="1">Uncharacterized protein</fullName>
    </submittedName>
</protein>
<name>A0A285UGX1_9BACL</name>